<organism evidence="2 3">
    <name type="scientific">Panicum virgatum</name>
    <name type="common">Blackwell switchgrass</name>
    <dbReference type="NCBI Taxonomy" id="38727"/>
    <lineage>
        <taxon>Eukaryota</taxon>
        <taxon>Viridiplantae</taxon>
        <taxon>Streptophyta</taxon>
        <taxon>Embryophyta</taxon>
        <taxon>Tracheophyta</taxon>
        <taxon>Spermatophyta</taxon>
        <taxon>Magnoliopsida</taxon>
        <taxon>Liliopsida</taxon>
        <taxon>Poales</taxon>
        <taxon>Poaceae</taxon>
        <taxon>PACMAD clade</taxon>
        <taxon>Panicoideae</taxon>
        <taxon>Panicodae</taxon>
        <taxon>Paniceae</taxon>
        <taxon>Panicinae</taxon>
        <taxon>Panicum</taxon>
        <taxon>Panicum sect. Hiantes</taxon>
    </lineage>
</organism>
<keyword evidence="3" id="KW-1185">Reference proteome</keyword>
<comment type="caution">
    <text evidence="2">The sequence shown here is derived from an EMBL/GenBank/DDBJ whole genome shotgun (WGS) entry which is preliminary data.</text>
</comment>
<accession>A0A8T0WW50</accession>
<proteinExistence type="predicted"/>
<sequence length="106" mass="11700">MFLAKYWTELCSIRHQKNSFDCKGKEPVMDSLVVKKKDGIRMTDTHWEAPTAGWLKMNLDGSFAPGSEDGGIGVVIRNDTGKLQPKASRTASLGLARRENGSQTQC</sequence>
<gene>
    <name evidence="2" type="ORF">PVAP13_1NG200219</name>
</gene>
<evidence type="ECO:0008006" key="4">
    <source>
        <dbReference type="Google" id="ProtNLM"/>
    </source>
</evidence>
<dbReference type="Proteomes" id="UP000823388">
    <property type="component" value="Chromosome 1N"/>
</dbReference>
<evidence type="ECO:0000313" key="2">
    <source>
        <dbReference type="EMBL" id="KAG2650517.1"/>
    </source>
</evidence>
<dbReference type="EMBL" id="CM029038">
    <property type="protein sequence ID" value="KAG2650517.1"/>
    <property type="molecule type" value="Genomic_DNA"/>
</dbReference>
<dbReference type="AlphaFoldDB" id="A0A8T0WW50"/>
<protein>
    <recommendedName>
        <fullName evidence="4">RNase H type-1 domain-containing protein</fullName>
    </recommendedName>
</protein>
<feature type="region of interest" description="Disordered" evidence="1">
    <location>
        <begin position="85"/>
        <end position="106"/>
    </location>
</feature>
<reference evidence="2" key="1">
    <citation type="submission" date="2020-05" db="EMBL/GenBank/DDBJ databases">
        <title>WGS assembly of Panicum virgatum.</title>
        <authorList>
            <person name="Lovell J.T."/>
            <person name="Jenkins J."/>
            <person name="Shu S."/>
            <person name="Juenger T.E."/>
            <person name="Schmutz J."/>
        </authorList>
    </citation>
    <scope>NUCLEOTIDE SEQUENCE</scope>
    <source>
        <strain evidence="2">AP13</strain>
    </source>
</reference>
<evidence type="ECO:0000313" key="3">
    <source>
        <dbReference type="Proteomes" id="UP000823388"/>
    </source>
</evidence>
<name>A0A8T0WW50_PANVG</name>
<evidence type="ECO:0000256" key="1">
    <source>
        <dbReference type="SAM" id="MobiDB-lite"/>
    </source>
</evidence>